<protein>
    <submittedName>
        <fullName evidence="1">Uncharacterized protein</fullName>
    </submittedName>
</protein>
<gene>
    <name evidence="1" type="ORF">Tci_017037</name>
</gene>
<name>A0A6L2K7V7_TANCI</name>
<reference evidence="1" key="1">
    <citation type="journal article" date="2019" name="Sci. Rep.">
        <title>Draft genome of Tanacetum cinerariifolium, the natural source of mosquito coil.</title>
        <authorList>
            <person name="Yamashiro T."/>
            <person name="Shiraishi A."/>
            <person name="Satake H."/>
            <person name="Nakayama K."/>
        </authorList>
    </citation>
    <scope>NUCLEOTIDE SEQUENCE</scope>
</reference>
<dbReference type="AlphaFoldDB" id="A0A6L2K7V7"/>
<organism evidence="1">
    <name type="scientific">Tanacetum cinerariifolium</name>
    <name type="common">Dalmatian daisy</name>
    <name type="synonym">Chrysanthemum cinerariifolium</name>
    <dbReference type="NCBI Taxonomy" id="118510"/>
    <lineage>
        <taxon>Eukaryota</taxon>
        <taxon>Viridiplantae</taxon>
        <taxon>Streptophyta</taxon>
        <taxon>Embryophyta</taxon>
        <taxon>Tracheophyta</taxon>
        <taxon>Spermatophyta</taxon>
        <taxon>Magnoliopsida</taxon>
        <taxon>eudicotyledons</taxon>
        <taxon>Gunneridae</taxon>
        <taxon>Pentapetalae</taxon>
        <taxon>asterids</taxon>
        <taxon>campanulids</taxon>
        <taxon>Asterales</taxon>
        <taxon>Asteraceae</taxon>
        <taxon>Asteroideae</taxon>
        <taxon>Anthemideae</taxon>
        <taxon>Anthemidinae</taxon>
        <taxon>Tanacetum</taxon>
    </lineage>
</organism>
<proteinExistence type="predicted"/>
<dbReference type="EMBL" id="BKCJ010001931">
    <property type="protein sequence ID" value="GEU45059.1"/>
    <property type="molecule type" value="Genomic_DNA"/>
</dbReference>
<comment type="caution">
    <text evidence="1">The sequence shown here is derived from an EMBL/GenBank/DDBJ whole genome shotgun (WGS) entry which is preliminary data.</text>
</comment>
<accession>A0A6L2K7V7</accession>
<sequence length="143" mass="16172">MEIVLTEMELILEQTQGGVSHEVSISAEGVEELKRKVKIKGEKKEALFTLKAETRSIHALSETLSYCLVLKTVVMEPMTQCKTLPSYLRSLNRVLFHFSRRLHTFLSSSHSELVGIEKMAVCSSLQSLKPKCTIESRAKRDHP</sequence>
<evidence type="ECO:0000313" key="1">
    <source>
        <dbReference type="EMBL" id="GEU45059.1"/>
    </source>
</evidence>